<evidence type="ECO:0000259" key="7">
    <source>
        <dbReference type="PROSITE" id="PS50048"/>
    </source>
</evidence>
<sequence length="637" mass="70572">MPVRPTKESGLTPVACIDCRKQHLKCDAKRPSCSRCLRNGFVCQYIPSRRGGPRRSRRQPGSTHTTSAIATPQQAGSIPALPTDAIQPAFENATIPDLSMQPDPQVLTPSTTTTPFSRRITSTSFPSAAGDGSPWMGGMIRTNNGYNNTGDFSNKSSMENDDRLRRLFYENFHASHPILVPSRLFGDQHYPPCVQAVVCFIGSHYTSSGRTAEYKRRVLDDLGPHTEHSATAVQAWLLYAIVLNARKEAEEAQVALTQAIDLALELGMNRSHFASSTYAERSVEAESMRRTWWELCTTEIHISFSLNTFNFRCSSIAPEVGLPCEESLYNTGKDIPTPSAMLDFRRRILAADDPIFSSFSYRIDATMILCRVIVLNRIPDCHGDQVQAAENALVSWINHLPAKKLDIIDAYGNVDEMMFQAHLTIGYASMLLHLPRSDLQPVLERPEKSQFWPGAACQQQISSSLSTSTRLVHSIKATEASRRVSDSISVCPNILKHSPFIIPALSLCGKIQLATSTVHSDECFDHHCNRVNLILGCLKSARRTWELAESTYQSLRSSAAELMSDSLERCQWNAAPLNQLMMPTTEVAPVDPSRPGSSGLDGNNNNDPILNDLPPMFFDRACFNASFFTAVPDLNML</sequence>
<evidence type="ECO:0000256" key="5">
    <source>
        <dbReference type="ARBA" id="ARBA00023242"/>
    </source>
</evidence>
<dbReference type="Proteomes" id="UP000053475">
    <property type="component" value="Unassembled WGS sequence"/>
</dbReference>
<evidence type="ECO:0000256" key="1">
    <source>
        <dbReference type="ARBA" id="ARBA00022723"/>
    </source>
</evidence>
<evidence type="ECO:0000256" key="4">
    <source>
        <dbReference type="ARBA" id="ARBA00023163"/>
    </source>
</evidence>
<dbReference type="PANTHER" id="PTHR47431:SF2">
    <property type="entry name" value="ZN(II)2CYS6 TRANSCRIPTION FACTOR (EUROFUNG)"/>
    <property type="match status" value="1"/>
</dbReference>
<reference evidence="8 9" key="1">
    <citation type="submission" date="2014-11" db="EMBL/GenBank/DDBJ databases">
        <title>Genomics derived discovery of secondary metabolites biosynthetic gene clusters in Aspergillus ustus.</title>
        <authorList>
            <person name="Pi B."/>
            <person name="Dai F."/>
            <person name="Song X."/>
            <person name="Zhu C."/>
            <person name="Li H."/>
            <person name="Yu D."/>
        </authorList>
    </citation>
    <scope>NUCLEOTIDE SEQUENCE [LARGE SCALE GENOMIC DNA]</scope>
    <source>
        <strain evidence="8 9">3.3904</strain>
    </source>
</reference>
<keyword evidence="3" id="KW-0238">DNA-binding</keyword>
<feature type="region of interest" description="Disordered" evidence="6">
    <location>
        <begin position="587"/>
        <end position="606"/>
    </location>
</feature>
<dbReference type="CDD" id="cd12148">
    <property type="entry name" value="fungal_TF_MHR"/>
    <property type="match status" value="1"/>
</dbReference>
<dbReference type="Pfam" id="PF00172">
    <property type="entry name" value="Zn_clus"/>
    <property type="match status" value="1"/>
</dbReference>
<dbReference type="GO" id="GO:0008270">
    <property type="term" value="F:zinc ion binding"/>
    <property type="evidence" value="ECO:0007669"/>
    <property type="project" value="InterPro"/>
</dbReference>
<organism evidence="8 9">
    <name type="scientific">Aspergillus ustus</name>
    <dbReference type="NCBI Taxonomy" id="40382"/>
    <lineage>
        <taxon>Eukaryota</taxon>
        <taxon>Fungi</taxon>
        <taxon>Dikarya</taxon>
        <taxon>Ascomycota</taxon>
        <taxon>Pezizomycotina</taxon>
        <taxon>Eurotiomycetes</taxon>
        <taxon>Eurotiomycetidae</taxon>
        <taxon>Eurotiales</taxon>
        <taxon>Aspergillaceae</taxon>
        <taxon>Aspergillus</taxon>
        <taxon>Aspergillus subgen. Nidulantes</taxon>
    </lineage>
</organism>
<dbReference type="Pfam" id="PF04082">
    <property type="entry name" value="Fungal_trans"/>
    <property type="match status" value="1"/>
</dbReference>
<dbReference type="InterPro" id="IPR007219">
    <property type="entry name" value="XnlR_reg_dom"/>
</dbReference>
<keyword evidence="4" id="KW-0804">Transcription</keyword>
<dbReference type="GO" id="GO:0003677">
    <property type="term" value="F:DNA binding"/>
    <property type="evidence" value="ECO:0007669"/>
    <property type="project" value="UniProtKB-KW"/>
</dbReference>
<evidence type="ECO:0000313" key="9">
    <source>
        <dbReference type="Proteomes" id="UP000053475"/>
    </source>
</evidence>
<evidence type="ECO:0000313" key="8">
    <source>
        <dbReference type="EMBL" id="KIA75764.1"/>
    </source>
</evidence>
<dbReference type="PRINTS" id="PR00755">
    <property type="entry name" value="AFLATOXINBRP"/>
</dbReference>
<keyword evidence="2" id="KW-0805">Transcription regulation</keyword>
<evidence type="ECO:0000256" key="3">
    <source>
        <dbReference type="ARBA" id="ARBA00023125"/>
    </source>
</evidence>
<evidence type="ECO:0000256" key="6">
    <source>
        <dbReference type="SAM" id="MobiDB-lite"/>
    </source>
</evidence>
<keyword evidence="9" id="KW-1185">Reference proteome</keyword>
<proteinExistence type="predicted"/>
<keyword evidence="1" id="KW-0479">Metal-binding</keyword>
<dbReference type="EMBL" id="JOMC01000039">
    <property type="protein sequence ID" value="KIA75764.1"/>
    <property type="molecule type" value="Genomic_DNA"/>
</dbReference>
<accession>A0A0C1EGJ0</accession>
<comment type="caution">
    <text evidence="8">The sequence shown here is derived from an EMBL/GenBank/DDBJ whole genome shotgun (WGS) entry which is preliminary data.</text>
</comment>
<gene>
    <name evidence="8" type="ORF">HK57_00444</name>
</gene>
<dbReference type="SMART" id="SM00066">
    <property type="entry name" value="GAL4"/>
    <property type="match status" value="1"/>
</dbReference>
<dbReference type="InterPro" id="IPR001138">
    <property type="entry name" value="Zn2Cys6_DnaBD"/>
</dbReference>
<dbReference type="PANTHER" id="PTHR47431">
    <property type="entry name" value="ZN(II)2CYS6 TRANSCRIPTION FACTOR (EUROFUNG)-RELATED"/>
    <property type="match status" value="1"/>
</dbReference>
<feature type="region of interest" description="Disordered" evidence="6">
    <location>
        <begin position="97"/>
        <end position="134"/>
    </location>
</feature>
<feature type="region of interest" description="Disordered" evidence="6">
    <location>
        <begin position="47"/>
        <end position="76"/>
    </location>
</feature>
<dbReference type="GO" id="GO:0006351">
    <property type="term" value="P:DNA-templated transcription"/>
    <property type="evidence" value="ECO:0007669"/>
    <property type="project" value="InterPro"/>
</dbReference>
<dbReference type="SUPFAM" id="SSF57701">
    <property type="entry name" value="Zn2/Cys6 DNA-binding domain"/>
    <property type="match status" value="1"/>
</dbReference>
<name>A0A0C1EGJ0_ASPUT</name>
<dbReference type="InterPro" id="IPR036864">
    <property type="entry name" value="Zn2-C6_fun-type_DNA-bd_sf"/>
</dbReference>
<keyword evidence="5" id="KW-0539">Nucleus</keyword>
<feature type="domain" description="Zn(2)-C6 fungal-type" evidence="7">
    <location>
        <begin position="15"/>
        <end position="45"/>
    </location>
</feature>
<dbReference type="AlphaFoldDB" id="A0A0C1EGJ0"/>
<feature type="compositionally biased region" description="Low complexity" evidence="6">
    <location>
        <begin position="108"/>
        <end position="125"/>
    </location>
</feature>
<dbReference type="Gene3D" id="4.10.240.10">
    <property type="entry name" value="Zn(2)-C6 fungal-type DNA-binding domain"/>
    <property type="match status" value="1"/>
</dbReference>
<dbReference type="PROSITE" id="PS00463">
    <property type="entry name" value="ZN2_CY6_FUNGAL_1"/>
    <property type="match status" value="1"/>
</dbReference>
<dbReference type="GO" id="GO:0000981">
    <property type="term" value="F:DNA-binding transcription factor activity, RNA polymerase II-specific"/>
    <property type="evidence" value="ECO:0007669"/>
    <property type="project" value="InterPro"/>
</dbReference>
<feature type="compositionally biased region" description="Polar residues" evidence="6">
    <location>
        <begin position="63"/>
        <end position="76"/>
    </location>
</feature>
<dbReference type="CDD" id="cd00067">
    <property type="entry name" value="GAL4"/>
    <property type="match status" value="1"/>
</dbReference>
<evidence type="ECO:0000256" key="2">
    <source>
        <dbReference type="ARBA" id="ARBA00023015"/>
    </source>
</evidence>
<dbReference type="PROSITE" id="PS50048">
    <property type="entry name" value="ZN2_CY6_FUNGAL_2"/>
    <property type="match status" value="1"/>
</dbReference>
<protein>
    <submittedName>
        <fullName evidence="8">C6 transcription factor</fullName>
    </submittedName>
</protein>